<dbReference type="EMBL" id="JAARMV010000001">
    <property type="protein sequence ID" value="MBC2371599.1"/>
    <property type="molecule type" value="Genomic_DNA"/>
</dbReference>
<dbReference type="EMBL" id="JAARSH010000007">
    <property type="protein sequence ID" value="MBC1616853.1"/>
    <property type="molecule type" value="Genomic_DNA"/>
</dbReference>
<dbReference type="InterPro" id="IPR001347">
    <property type="entry name" value="SIS_dom"/>
</dbReference>
<dbReference type="InterPro" id="IPR009057">
    <property type="entry name" value="Homeodomain-like_sf"/>
</dbReference>
<evidence type="ECO:0000313" key="38">
    <source>
        <dbReference type="Proteomes" id="UP000548082"/>
    </source>
</evidence>
<dbReference type="eggNOG" id="COG1737">
    <property type="taxonomic scope" value="Bacteria"/>
</dbReference>
<evidence type="ECO:0000313" key="31">
    <source>
        <dbReference type="Proteomes" id="UP000541735"/>
    </source>
</evidence>
<dbReference type="AlphaFoldDB" id="A0A099WAR3"/>
<evidence type="ECO:0000313" key="32">
    <source>
        <dbReference type="Proteomes" id="UP000541955"/>
    </source>
</evidence>
<name>A0A099WAR3_9LIST</name>
<dbReference type="Proteomes" id="UP000029844">
    <property type="component" value="Unassembled WGS sequence"/>
</dbReference>
<dbReference type="EMBL" id="JAARVD010000004">
    <property type="protein sequence ID" value="MBC1796924.1"/>
    <property type="molecule type" value="Genomic_DNA"/>
</dbReference>
<evidence type="ECO:0000313" key="8">
    <source>
        <dbReference type="EMBL" id="MBC1332878.1"/>
    </source>
</evidence>
<evidence type="ECO:0000313" key="26">
    <source>
        <dbReference type="Proteomes" id="UP000519573"/>
    </source>
</evidence>
<evidence type="ECO:0000313" key="40">
    <source>
        <dbReference type="Proteomes" id="UP000553016"/>
    </source>
</evidence>
<dbReference type="Proteomes" id="UP000529446">
    <property type="component" value="Unassembled WGS sequence"/>
</dbReference>
<dbReference type="Proteomes" id="UP000519573">
    <property type="component" value="Unassembled WGS sequence"/>
</dbReference>
<evidence type="ECO:0000313" key="22">
    <source>
        <dbReference type="EMBL" id="MBC2240388.1"/>
    </source>
</evidence>
<dbReference type="EMBL" id="JAARRW010000002">
    <property type="protein sequence ID" value="MBC1561785.1"/>
    <property type="molecule type" value="Genomic_DNA"/>
</dbReference>
<dbReference type="EMBL" id="JNFA01000011">
    <property type="protein sequence ID" value="KGL42869.1"/>
    <property type="molecule type" value="Genomic_DNA"/>
</dbReference>
<dbReference type="EMBL" id="JAARVG010000018">
    <property type="protein sequence ID" value="MBC1794848.1"/>
    <property type="molecule type" value="Genomic_DNA"/>
</dbReference>
<comment type="caution">
    <text evidence="6">The sequence shown here is derived from an EMBL/GenBank/DDBJ whole genome shotgun (WGS) entry which is preliminary data.</text>
</comment>
<dbReference type="Proteomes" id="UP000541955">
    <property type="component" value="Unassembled WGS sequence"/>
</dbReference>
<evidence type="ECO:0000313" key="42">
    <source>
        <dbReference type="Proteomes" id="UP000586951"/>
    </source>
</evidence>
<evidence type="ECO:0000313" key="28">
    <source>
        <dbReference type="Proteomes" id="UP000532866"/>
    </source>
</evidence>
<evidence type="ECO:0000313" key="36">
    <source>
        <dbReference type="Proteomes" id="UP000546806"/>
    </source>
</evidence>
<dbReference type="Proteomes" id="UP000543379">
    <property type="component" value="Unassembled WGS sequence"/>
</dbReference>
<evidence type="ECO:0000313" key="23">
    <source>
        <dbReference type="EMBL" id="MBC2244748.1"/>
    </source>
</evidence>
<evidence type="ECO:0000313" key="15">
    <source>
        <dbReference type="EMBL" id="MBC1779297.1"/>
    </source>
</evidence>
<dbReference type="Proteomes" id="UP000539064">
    <property type="component" value="Unassembled WGS sequence"/>
</dbReference>
<dbReference type="STRING" id="1552123.EP57_05295"/>
<protein>
    <submittedName>
        <fullName evidence="6 7">RpiR family transcriptional regulator</fullName>
    </submittedName>
</protein>
<evidence type="ECO:0000313" key="34">
    <source>
        <dbReference type="Proteomes" id="UP000544413"/>
    </source>
</evidence>
<sequence>MFPYEVVSKFTETELHLYRYIMDNPEKVMYMRVRELADETHVSAASIVRFTRKLGYDGFSEFKVQLKQASKEKGKKKTADTIEVLEEFFERTLRRDYDEILDKAVDVIDDAQLVVFVGIGTSGILAEYGSRFFSNLQKRTFYIKDPFYPNAAQQFDNAVMVILSVSGETPQVIIQAQNMKQYGSKIISITNSSKNTLAGLSDINIPYYVTQEMIHETNITTQIPVLFLLEAMAKKTYNRHQI</sequence>
<dbReference type="EMBL" id="JAARYY010000006">
    <property type="protein sequence ID" value="MBC2244748.1"/>
    <property type="molecule type" value="Genomic_DNA"/>
</dbReference>
<evidence type="ECO:0000313" key="29">
    <source>
        <dbReference type="Proteomes" id="UP000533953"/>
    </source>
</evidence>
<dbReference type="PROSITE" id="PS51071">
    <property type="entry name" value="HTH_RPIR"/>
    <property type="match status" value="1"/>
</dbReference>
<accession>A0A099WAR3</accession>
<dbReference type="Proteomes" id="UP000544413">
    <property type="component" value="Unassembled WGS sequence"/>
</dbReference>
<dbReference type="EMBL" id="JAARXI010000003">
    <property type="protein sequence ID" value="MBC2116163.1"/>
    <property type="molecule type" value="Genomic_DNA"/>
</dbReference>
<feature type="domain" description="HTH rpiR-type" evidence="4">
    <location>
        <begin position="1"/>
        <end position="73"/>
    </location>
</feature>
<dbReference type="Proteomes" id="UP000546806">
    <property type="component" value="Unassembled WGS sequence"/>
</dbReference>
<dbReference type="Gene3D" id="1.10.10.10">
    <property type="entry name" value="Winged helix-like DNA-binding domain superfamily/Winged helix DNA-binding domain"/>
    <property type="match status" value="1"/>
</dbReference>
<dbReference type="CDD" id="cd05013">
    <property type="entry name" value="SIS_RpiR"/>
    <property type="match status" value="1"/>
</dbReference>
<evidence type="ECO:0000313" key="11">
    <source>
        <dbReference type="EMBL" id="MBC1491174.1"/>
    </source>
</evidence>
<dbReference type="OrthoDB" id="1648815at2"/>
<dbReference type="GeneID" id="58716802"/>
<reference evidence="26 27" key="2">
    <citation type="submission" date="2020-03" db="EMBL/GenBank/DDBJ databases">
        <title>Soil Listeria distribution.</title>
        <authorList>
            <person name="Liao J."/>
            <person name="Wiedmann M."/>
        </authorList>
    </citation>
    <scope>NUCLEOTIDE SEQUENCE [LARGE SCALE GENOMIC DNA]</scope>
    <source>
        <strain evidence="22 40">FSL L7-0149</strain>
        <strain evidence="23 39">FSL L7-0153</strain>
        <strain evidence="20 26">FSL L7-0245</strain>
        <strain evidence="21 31">FSL L7-0259</strain>
        <strain evidence="19 27">FSL L7-0360</strain>
        <strain evidence="18 36">FSL L7-0435</strain>
        <strain evidence="16 30">FSL L7-0978</strain>
        <strain evidence="17 38">FSL L7-0990</strain>
        <strain evidence="15 37">FSL L7-1017</strain>
        <strain evidence="14 41">FSL L7-1299</strain>
        <strain evidence="12 32">FSL L7-1387</strain>
        <strain evidence="13 42">FSL L7-1427</strain>
        <strain evidence="11 29">FSL L7-1547</strain>
        <strain evidence="10 34">FSL L7-1658</strain>
        <strain evidence="9 43">FSL L7-1681</strain>
        <strain evidence="7 33">FSL L7-1816</strain>
        <strain evidence="8 28">FSL L7-1833</strain>
        <strain evidence="24 35">FSL L7-1850</strain>
    </source>
</reference>
<dbReference type="RefSeq" id="WP_036084775.1">
    <property type="nucleotide sequence ID" value="NZ_CBCSHQ010000001.1"/>
</dbReference>
<evidence type="ECO:0000256" key="2">
    <source>
        <dbReference type="ARBA" id="ARBA00023125"/>
    </source>
</evidence>
<proteinExistence type="predicted"/>
<dbReference type="Pfam" id="PF01380">
    <property type="entry name" value="SIS"/>
    <property type="match status" value="1"/>
</dbReference>
<dbReference type="Proteomes" id="UP000553016">
    <property type="component" value="Unassembled WGS sequence"/>
</dbReference>
<dbReference type="Proteomes" id="UP000591929">
    <property type="component" value="Unassembled WGS sequence"/>
</dbReference>
<dbReference type="Proteomes" id="UP000574104">
    <property type="component" value="Unassembled WGS sequence"/>
</dbReference>
<evidence type="ECO:0000313" key="43">
    <source>
        <dbReference type="Proteomes" id="UP000591929"/>
    </source>
</evidence>
<dbReference type="GO" id="GO:0003677">
    <property type="term" value="F:DNA binding"/>
    <property type="evidence" value="ECO:0007669"/>
    <property type="project" value="UniProtKB-KW"/>
</dbReference>
<dbReference type="EMBL" id="JAARYD010000001">
    <property type="protein sequence ID" value="MBC2175443.1"/>
    <property type="molecule type" value="Genomic_DNA"/>
</dbReference>
<evidence type="ECO:0000313" key="13">
    <source>
        <dbReference type="EMBL" id="MBC1565148.1"/>
    </source>
</evidence>
<dbReference type="EMBL" id="JAASTX010000005">
    <property type="protein sequence ID" value="MBC1491174.1"/>
    <property type="molecule type" value="Genomic_DNA"/>
</dbReference>
<dbReference type="Proteomes" id="UP000547643">
    <property type="component" value="Unassembled WGS sequence"/>
</dbReference>
<evidence type="ECO:0000313" key="20">
    <source>
        <dbReference type="EMBL" id="MBC2166884.1"/>
    </source>
</evidence>
<dbReference type="PROSITE" id="PS51464">
    <property type="entry name" value="SIS"/>
    <property type="match status" value="1"/>
</dbReference>
<dbReference type="GO" id="GO:0097367">
    <property type="term" value="F:carbohydrate derivative binding"/>
    <property type="evidence" value="ECO:0007669"/>
    <property type="project" value="InterPro"/>
</dbReference>
<evidence type="ECO:0000313" key="14">
    <source>
        <dbReference type="EMBL" id="MBC1616853.1"/>
    </source>
</evidence>
<dbReference type="EMBL" id="JAAROV010000002">
    <property type="protein sequence ID" value="MBC1316924.1"/>
    <property type="molecule type" value="Genomic_DNA"/>
</dbReference>
<reference evidence="6 25" key="1">
    <citation type="submission" date="2014-05" db="EMBL/GenBank/DDBJ databases">
        <title>Novel Listeriaceae from food processing environments.</title>
        <authorList>
            <person name="den Bakker H.C."/>
        </authorList>
    </citation>
    <scope>NUCLEOTIDE SEQUENCE [LARGE SCALE GENOMIC DNA]</scope>
    <source>
        <strain evidence="6 25">FSL A5-0281</strain>
    </source>
</reference>
<dbReference type="InterPro" id="IPR046348">
    <property type="entry name" value="SIS_dom_sf"/>
</dbReference>
<dbReference type="Proteomes" id="UP000586951">
    <property type="component" value="Unassembled WGS sequence"/>
</dbReference>
<dbReference type="EMBL" id="JAARZA010000003">
    <property type="protein sequence ID" value="MBC2240388.1"/>
    <property type="molecule type" value="Genomic_DNA"/>
</dbReference>
<dbReference type="Proteomes" id="UP000548082">
    <property type="component" value="Unassembled WGS sequence"/>
</dbReference>
<dbReference type="EMBL" id="JAAROL010000005">
    <property type="protein sequence ID" value="MBC1332878.1"/>
    <property type="molecule type" value="Genomic_DNA"/>
</dbReference>
<dbReference type="Proteomes" id="UP000533953">
    <property type="component" value="Unassembled WGS sequence"/>
</dbReference>
<dbReference type="EMBL" id="JAARRU010000002">
    <property type="protein sequence ID" value="MBC1565148.1"/>
    <property type="molecule type" value="Genomic_DNA"/>
</dbReference>
<evidence type="ECO:0000313" key="35">
    <source>
        <dbReference type="Proteomes" id="UP000546244"/>
    </source>
</evidence>
<evidence type="ECO:0000313" key="41">
    <source>
        <dbReference type="Proteomes" id="UP000574104"/>
    </source>
</evidence>
<dbReference type="EMBL" id="JAARPL010000012">
    <property type="protein sequence ID" value="MBC1373545.1"/>
    <property type="molecule type" value="Genomic_DNA"/>
</dbReference>
<evidence type="ECO:0000313" key="19">
    <source>
        <dbReference type="EMBL" id="MBC2116163.1"/>
    </source>
</evidence>
<evidence type="ECO:0000313" key="25">
    <source>
        <dbReference type="Proteomes" id="UP000029844"/>
    </source>
</evidence>
<evidence type="ECO:0000313" key="6">
    <source>
        <dbReference type="EMBL" id="KGL42869.1"/>
    </source>
</evidence>
<dbReference type="InterPro" id="IPR036388">
    <property type="entry name" value="WH-like_DNA-bd_sf"/>
</dbReference>
<evidence type="ECO:0000313" key="33">
    <source>
        <dbReference type="Proteomes" id="UP000543379"/>
    </source>
</evidence>
<evidence type="ECO:0000256" key="1">
    <source>
        <dbReference type="ARBA" id="ARBA00023015"/>
    </source>
</evidence>
<evidence type="ECO:0000313" key="18">
    <source>
        <dbReference type="EMBL" id="MBC2002688.1"/>
    </source>
</evidence>
<dbReference type="InterPro" id="IPR000281">
    <property type="entry name" value="HTH_RpiR"/>
</dbReference>
<evidence type="ECO:0000313" key="7">
    <source>
        <dbReference type="EMBL" id="MBC1316924.1"/>
    </source>
</evidence>
<evidence type="ECO:0000313" key="10">
    <source>
        <dbReference type="EMBL" id="MBC1402609.1"/>
    </source>
</evidence>
<evidence type="ECO:0000313" key="39">
    <source>
        <dbReference type="Proteomes" id="UP000550367"/>
    </source>
</evidence>
<dbReference type="Proteomes" id="UP000532866">
    <property type="component" value="Unassembled WGS sequence"/>
</dbReference>
<evidence type="ECO:0000313" key="24">
    <source>
        <dbReference type="EMBL" id="MBC2371599.1"/>
    </source>
</evidence>
<evidence type="ECO:0000256" key="3">
    <source>
        <dbReference type="ARBA" id="ARBA00023163"/>
    </source>
</evidence>
<dbReference type="Pfam" id="PF01418">
    <property type="entry name" value="HTH_6"/>
    <property type="match status" value="1"/>
</dbReference>
<evidence type="ECO:0000313" key="30">
    <source>
        <dbReference type="Proteomes" id="UP000539064"/>
    </source>
</evidence>
<dbReference type="InterPro" id="IPR035472">
    <property type="entry name" value="RpiR-like_SIS"/>
</dbReference>
<evidence type="ECO:0000313" key="9">
    <source>
        <dbReference type="EMBL" id="MBC1373545.1"/>
    </source>
</evidence>
<dbReference type="EMBL" id="JAARYH010000004">
    <property type="protein sequence ID" value="MBC2166884.1"/>
    <property type="molecule type" value="Genomic_DNA"/>
</dbReference>
<organism evidence="6 25">
    <name type="scientific">Listeria booriae</name>
    <dbReference type="NCBI Taxonomy" id="1552123"/>
    <lineage>
        <taxon>Bacteria</taxon>
        <taxon>Bacillati</taxon>
        <taxon>Bacillota</taxon>
        <taxon>Bacilli</taxon>
        <taxon>Bacillales</taxon>
        <taxon>Listeriaceae</taxon>
        <taxon>Listeria</taxon>
    </lineage>
</organism>
<evidence type="ECO:0000259" key="4">
    <source>
        <dbReference type="PROSITE" id="PS51071"/>
    </source>
</evidence>
<evidence type="ECO:0000313" key="16">
    <source>
        <dbReference type="EMBL" id="MBC1794848.1"/>
    </source>
</evidence>
<keyword evidence="1" id="KW-0805">Transcription regulation</keyword>
<dbReference type="GO" id="GO:1901135">
    <property type="term" value="P:carbohydrate derivative metabolic process"/>
    <property type="evidence" value="ECO:0007669"/>
    <property type="project" value="InterPro"/>
</dbReference>
<evidence type="ECO:0000259" key="5">
    <source>
        <dbReference type="PROSITE" id="PS51464"/>
    </source>
</evidence>
<dbReference type="SUPFAM" id="SSF46689">
    <property type="entry name" value="Homeodomain-like"/>
    <property type="match status" value="1"/>
</dbReference>
<dbReference type="GO" id="GO:0003700">
    <property type="term" value="F:DNA-binding transcription factor activity"/>
    <property type="evidence" value="ECO:0007669"/>
    <property type="project" value="InterPro"/>
</dbReference>
<feature type="domain" description="SIS" evidence="5">
    <location>
        <begin position="104"/>
        <end position="239"/>
    </location>
</feature>
<evidence type="ECO:0000313" key="17">
    <source>
        <dbReference type="EMBL" id="MBC1796924.1"/>
    </source>
</evidence>
<keyword evidence="2" id="KW-0238">DNA-binding</keyword>
<evidence type="ECO:0000313" key="27">
    <source>
        <dbReference type="Proteomes" id="UP000529446"/>
    </source>
</evidence>
<dbReference type="PANTHER" id="PTHR30514">
    <property type="entry name" value="GLUCOKINASE"/>
    <property type="match status" value="1"/>
</dbReference>
<dbReference type="Proteomes" id="UP000550367">
    <property type="component" value="Unassembled WGS sequence"/>
</dbReference>
<dbReference type="SUPFAM" id="SSF53697">
    <property type="entry name" value="SIS domain"/>
    <property type="match status" value="1"/>
</dbReference>
<dbReference type="EMBL" id="JAARUV010000003">
    <property type="protein sequence ID" value="MBC1779297.1"/>
    <property type="molecule type" value="Genomic_DNA"/>
</dbReference>
<evidence type="ECO:0000313" key="12">
    <source>
        <dbReference type="EMBL" id="MBC1561785.1"/>
    </source>
</evidence>
<dbReference type="PANTHER" id="PTHR30514:SF1">
    <property type="entry name" value="HTH-TYPE TRANSCRIPTIONAL REGULATOR HEXR-RELATED"/>
    <property type="match status" value="1"/>
</dbReference>
<keyword evidence="25" id="KW-1185">Reference proteome</keyword>
<dbReference type="EMBL" id="JAARWW010000001">
    <property type="protein sequence ID" value="MBC2002688.1"/>
    <property type="molecule type" value="Genomic_DNA"/>
</dbReference>
<keyword evidence="3" id="KW-0804">Transcription</keyword>
<dbReference type="EMBL" id="JAARPT010000008">
    <property type="protein sequence ID" value="MBC1402609.1"/>
    <property type="molecule type" value="Genomic_DNA"/>
</dbReference>
<evidence type="ECO:0000313" key="21">
    <source>
        <dbReference type="EMBL" id="MBC2175443.1"/>
    </source>
</evidence>
<dbReference type="Gene3D" id="3.40.50.10490">
    <property type="entry name" value="Glucose-6-phosphate isomerase like protein, domain 1"/>
    <property type="match status" value="1"/>
</dbReference>
<dbReference type="InterPro" id="IPR047640">
    <property type="entry name" value="RpiR-like"/>
</dbReference>
<gene>
    <name evidence="6" type="ORF">EP57_05295</name>
    <name evidence="8" type="ORF">HB759_13090</name>
    <name evidence="7" type="ORF">HB811_09065</name>
    <name evidence="10" type="ORF">HB836_13535</name>
    <name evidence="9" type="ORF">HB847_14410</name>
    <name evidence="12" type="ORF">HB902_06850</name>
    <name evidence="14" type="ORF">HB904_11675</name>
    <name evidence="13" type="ORF">HB907_07005</name>
    <name evidence="24" type="ORF">HBP98_06190</name>
    <name evidence="15" type="ORF">HCA46_10650</name>
    <name evidence="16" type="ORF">HCA52_15545</name>
    <name evidence="17" type="ORF">HCA55_09295</name>
    <name evidence="18" type="ORF">HCA78_02830</name>
    <name evidence="19" type="ORF">HCB06_05965</name>
    <name evidence="23" type="ORF">HCB25_11765</name>
    <name evidence="20" type="ORF">HCB26_09945</name>
    <name evidence="21" type="ORF">HCB27_02350</name>
    <name evidence="22" type="ORF">HCB35_07855</name>
    <name evidence="11" type="ORF">HCI99_04985</name>
</gene>
<evidence type="ECO:0000313" key="37">
    <source>
        <dbReference type="Proteomes" id="UP000547643"/>
    </source>
</evidence>
<dbReference type="Proteomes" id="UP000541735">
    <property type="component" value="Unassembled WGS sequence"/>
</dbReference>
<dbReference type="Proteomes" id="UP000546244">
    <property type="component" value="Unassembled WGS sequence"/>
</dbReference>